<reference evidence="1" key="1">
    <citation type="journal article" date="2019" name="MBio">
        <title>Virus Genomes from Deep Sea Sediments Expand the Ocean Megavirome and Support Independent Origins of Viral Gigantism.</title>
        <authorList>
            <person name="Backstrom D."/>
            <person name="Yutin N."/>
            <person name="Jorgensen S.L."/>
            <person name="Dharamshi J."/>
            <person name="Homa F."/>
            <person name="Zaremba-Niedwiedzka K."/>
            <person name="Spang A."/>
            <person name="Wolf Y.I."/>
            <person name="Koonin E.V."/>
            <person name="Ettema T.J."/>
        </authorList>
    </citation>
    <scope>NUCLEOTIDE SEQUENCE</scope>
</reference>
<accession>A0A481Z0R5</accession>
<dbReference type="EMBL" id="MK500407">
    <property type="protein sequence ID" value="QBK89103.1"/>
    <property type="molecule type" value="Genomic_DNA"/>
</dbReference>
<organism evidence="1">
    <name type="scientific">Mimivirus LCMiAC02</name>
    <dbReference type="NCBI Taxonomy" id="2506609"/>
    <lineage>
        <taxon>Viruses</taxon>
        <taxon>Varidnaviria</taxon>
        <taxon>Bamfordvirae</taxon>
        <taxon>Nucleocytoviricota</taxon>
        <taxon>Megaviricetes</taxon>
        <taxon>Imitervirales</taxon>
        <taxon>Mimiviridae</taxon>
        <taxon>Klosneuvirinae</taxon>
    </lineage>
</organism>
<evidence type="ECO:0000313" key="1">
    <source>
        <dbReference type="EMBL" id="QBK89103.1"/>
    </source>
</evidence>
<sequence>MTSKYNINNSNTSGILCHIVGMNNIVKQDFIKYIEQKYSSVIIIDIDKIVSKIRNNRNMKKLKSIFRRTINRNKKNKYKKEMYRLWKISLDKKLNNTIKKNTPLSGRGTSRHINSHIILIGLCTHYNNHRYKIHIDTKNKSFVKVNAKKNAQEIILYNLDKYRKYIINGTFILKYIDFDYIVNQRNKLNDIYINLGYKNKSLENIKKWIDIKLKDLHTVENFSTGMPQSLRDLRPIKQLSVARKSLDFLSRASGGTDIIYVSTSNEYNNIINVENSYKKRRRRKHISLKNIYGDTSTISVIGYTQKWLSLLSSIPNINDKIKKGFLRNSENIAIPYVEEKYVGALDELKIPCYIYKTNKNIYDEKIGWYKYKSNKSVNIIDKRYIFNIYDELKENSVKMIKYKTKYSI</sequence>
<name>A0A481Z0R5_9VIRU</name>
<protein>
    <submittedName>
        <fullName evidence="1">Uncharacterized protein</fullName>
    </submittedName>
</protein>
<gene>
    <name evidence="1" type="ORF">LCMiAC02_01960</name>
</gene>
<proteinExistence type="predicted"/>